<evidence type="ECO:0000313" key="9">
    <source>
        <dbReference type="Proteomes" id="UP001383192"/>
    </source>
</evidence>
<evidence type="ECO:0000256" key="4">
    <source>
        <dbReference type="ARBA" id="ARBA00022980"/>
    </source>
</evidence>
<evidence type="ECO:0000256" key="2">
    <source>
        <dbReference type="ARBA" id="ARBA00010152"/>
    </source>
</evidence>
<dbReference type="PANTHER" id="PTHR21338:SF0">
    <property type="entry name" value="LARGE RIBOSOMAL SUBUNIT PROTEIN ML41"/>
    <property type="match status" value="1"/>
</dbReference>
<evidence type="ECO:0000256" key="1">
    <source>
        <dbReference type="ARBA" id="ARBA00004173"/>
    </source>
</evidence>
<proteinExistence type="inferred from homology"/>
<dbReference type="PANTHER" id="PTHR21338">
    <property type="entry name" value="MITOCHONDRIAL RIBOSOMAL PROTEIN L41"/>
    <property type="match status" value="1"/>
</dbReference>
<keyword evidence="5" id="KW-0496">Mitochondrion</keyword>
<dbReference type="InterPro" id="IPR019189">
    <property type="entry name" value="Ribosomal_mL41"/>
</dbReference>
<evidence type="ECO:0000256" key="3">
    <source>
        <dbReference type="ARBA" id="ARBA00022946"/>
    </source>
</evidence>
<keyword evidence="6" id="KW-0687">Ribonucleoprotein</keyword>
<organism evidence="8 9">
    <name type="scientific">Paramarasmius palmivorus</name>
    <dbReference type="NCBI Taxonomy" id="297713"/>
    <lineage>
        <taxon>Eukaryota</taxon>
        <taxon>Fungi</taxon>
        <taxon>Dikarya</taxon>
        <taxon>Basidiomycota</taxon>
        <taxon>Agaricomycotina</taxon>
        <taxon>Agaricomycetes</taxon>
        <taxon>Agaricomycetidae</taxon>
        <taxon>Agaricales</taxon>
        <taxon>Marasmiineae</taxon>
        <taxon>Marasmiaceae</taxon>
        <taxon>Paramarasmius</taxon>
    </lineage>
</organism>
<dbReference type="GO" id="GO:0005762">
    <property type="term" value="C:mitochondrial large ribosomal subunit"/>
    <property type="evidence" value="ECO:0007669"/>
    <property type="project" value="InterPro"/>
</dbReference>
<keyword evidence="4" id="KW-0689">Ribosomal protein</keyword>
<dbReference type="Pfam" id="PF09809">
    <property type="entry name" value="MRP-L27"/>
    <property type="match status" value="1"/>
</dbReference>
<evidence type="ECO:0000256" key="5">
    <source>
        <dbReference type="ARBA" id="ARBA00023128"/>
    </source>
</evidence>
<keyword evidence="3" id="KW-0809">Transit peptide</keyword>
<dbReference type="AlphaFoldDB" id="A0AAW0CZJ1"/>
<accession>A0AAW0CZJ1</accession>
<evidence type="ECO:0008006" key="10">
    <source>
        <dbReference type="Google" id="ProtNLM"/>
    </source>
</evidence>
<comment type="similarity">
    <text evidence="2">Belongs to the mitochondrion-specific ribosomal protein mL41 family.</text>
</comment>
<gene>
    <name evidence="8" type="ORF">VNI00_007946</name>
</gene>
<evidence type="ECO:0000313" key="8">
    <source>
        <dbReference type="EMBL" id="KAK7044224.1"/>
    </source>
</evidence>
<name>A0AAW0CZJ1_9AGAR</name>
<dbReference type="GO" id="GO:0006412">
    <property type="term" value="P:translation"/>
    <property type="evidence" value="ECO:0007669"/>
    <property type="project" value="TreeGrafter"/>
</dbReference>
<dbReference type="EMBL" id="JAYKXP010000026">
    <property type="protein sequence ID" value="KAK7044224.1"/>
    <property type="molecule type" value="Genomic_DNA"/>
</dbReference>
<keyword evidence="9" id="KW-1185">Reference proteome</keyword>
<comment type="caution">
    <text evidence="8">The sequence shown here is derived from an EMBL/GenBank/DDBJ whole genome shotgun (WGS) entry which is preliminary data.</text>
</comment>
<evidence type="ECO:0000256" key="7">
    <source>
        <dbReference type="SAM" id="MobiDB-lite"/>
    </source>
</evidence>
<evidence type="ECO:0000256" key="6">
    <source>
        <dbReference type="ARBA" id="ARBA00023274"/>
    </source>
</evidence>
<feature type="region of interest" description="Disordered" evidence="7">
    <location>
        <begin position="1"/>
        <end position="24"/>
    </location>
</feature>
<protein>
    <recommendedName>
        <fullName evidence="10">Mitochondrial ribosomal protein L41</fullName>
    </recommendedName>
</protein>
<sequence>MFPTVARLSKASRRPLTSKKGNKDFYKGTRQAFLPGGHRTGAPGKHVVRGKAKYRLIDEKVRVFVAPSISEIINSPLKPYVSTAVNLKKSEERAAYGRFREPGGLTPQHYLQLLRKNAQEEHLKLLQEKRIAAAGGPEVSSPTMAKLGGLMEKNVQGHIEPAFVSLLPATRTPQLATPAQIHFRLCPRQSYNNTYM</sequence>
<reference evidence="8 9" key="1">
    <citation type="submission" date="2024-01" db="EMBL/GenBank/DDBJ databases">
        <title>A draft genome for a cacao thread blight-causing isolate of Paramarasmius palmivorus.</title>
        <authorList>
            <person name="Baruah I.K."/>
            <person name="Bukari Y."/>
            <person name="Amoako-Attah I."/>
            <person name="Meinhardt L.W."/>
            <person name="Bailey B.A."/>
            <person name="Cohen S.P."/>
        </authorList>
    </citation>
    <scope>NUCLEOTIDE SEQUENCE [LARGE SCALE GENOMIC DNA]</scope>
    <source>
        <strain evidence="8 9">GH-12</strain>
    </source>
</reference>
<dbReference type="GO" id="GO:0003735">
    <property type="term" value="F:structural constituent of ribosome"/>
    <property type="evidence" value="ECO:0007669"/>
    <property type="project" value="InterPro"/>
</dbReference>
<comment type="subcellular location">
    <subcellularLocation>
        <location evidence="1">Mitochondrion</location>
    </subcellularLocation>
</comment>
<dbReference type="Proteomes" id="UP001383192">
    <property type="component" value="Unassembled WGS sequence"/>
</dbReference>